<dbReference type="Gene3D" id="1.10.340.70">
    <property type="match status" value="1"/>
</dbReference>
<dbReference type="Pfam" id="PF17919">
    <property type="entry name" value="RT_RNaseH_2"/>
    <property type="match status" value="1"/>
</dbReference>
<feature type="domain" description="Reverse transcriptase" evidence="2">
    <location>
        <begin position="1"/>
        <end position="102"/>
    </location>
</feature>
<organism evidence="3">
    <name type="scientific">Tanacetum cinerariifolium</name>
    <name type="common">Dalmatian daisy</name>
    <name type="synonym">Chrysanthemum cinerariifolium</name>
    <dbReference type="NCBI Taxonomy" id="118510"/>
    <lineage>
        <taxon>Eukaryota</taxon>
        <taxon>Viridiplantae</taxon>
        <taxon>Streptophyta</taxon>
        <taxon>Embryophyta</taxon>
        <taxon>Tracheophyta</taxon>
        <taxon>Spermatophyta</taxon>
        <taxon>Magnoliopsida</taxon>
        <taxon>eudicotyledons</taxon>
        <taxon>Gunneridae</taxon>
        <taxon>Pentapetalae</taxon>
        <taxon>asterids</taxon>
        <taxon>campanulids</taxon>
        <taxon>Asterales</taxon>
        <taxon>Asteraceae</taxon>
        <taxon>Asteroideae</taxon>
        <taxon>Anthemideae</taxon>
        <taxon>Anthemidinae</taxon>
        <taxon>Tanacetum</taxon>
    </lineage>
</organism>
<keyword evidence="3" id="KW-0808">Transferase</keyword>
<dbReference type="InterPro" id="IPR043502">
    <property type="entry name" value="DNA/RNA_pol_sf"/>
</dbReference>
<comment type="caution">
    <text evidence="3">The sequence shown here is derived from an EMBL/GenBank/DDBJ whole genome shotgun (WGS) entry which is preliminary data.</text>
</comment>
<dbReference type="InterPro" id="IPR041588">
    <property type="entry name" value="Integrase_H2C2"/>
</dbReference>
<evidence type="ECO:0000259" key="2">
    <source>
        <dbReference type="PROSITE" id="PS50878"/>
    </source>
</evidence>
<dbReference type="InterPro" id="IPR043128">
    <property type="entry name" value="Rev_trsase/Diguanyl_cyclase"/>
</dbReference>
<dbReference type="InterPro" id="IPR000477">
    <property type="entry name" value="RT_dom"/>
</dbReference>
<dbReference type="InterPro" id="IPR041577">
    <property type="entry name" value="RT_RNaseH_2"/>
</dbReference>
<protein>
    <submittedName>
        <fullName evidence="3">Putative reverse transcriptase domain-containing protein</fullName>
    </submittedName>
</protein>
<dbReference type="PANTHER" id="PTHR37984">
    <property type="entry name" value="PROTEIN CBG26694"/>
    <property type="match status" value="1"/>
</dbReference>
<dbReference type="EMBL" id="BKCJ010081925">
    <property type="protein sequence ID" value="GEW95157.1"/>
    <property type="molecule type" value="Genomic_DNA"/>
</dbReference>
<dbReference type="PANTHER" id="PTHR37984:SF5">
    <property type="entry name" value="PROTEIN NYNRIN-LIKE"/>
    <property type="match status" value="1"/>
</dbReference>
<dbReference type="FunFam" id="3.30.70.270:FF:000020">
    <property type="entry name" value="Transposon Tf2-6 polyprotein-like Protein"/>
    <property type="match status" value="1"/>
</dbReference>
<dbReference type="Pfam" id="PF00078">
    <property type="entry name" value="RVT_1"/>
    <property type="match status" value="1"/>
</dbReference>
<evidence type="ECO:0000256" key="1">
    <source>
        <dbReference type="ARBA" id="ARBA00023268"/>
    </source>
</evidence>
<keyword evidence="3" id="KW-0548">Nucleotidyltransferase</keyword>
<dbReference type="PROSITE" id="PS50878">
    <property type="entry name" value="RT_POL"/>
    <property type="match status" value="1"/>
</dbReference>
<accession>A0A699GZP1</accession>
<evidence type="ECO:0000313" key="3">
    <source>
        <dbReference type="EMBL" id="GEW95157.1"/>
    </source>
</evidence>
<reference evidence="3" key="1">
    <citation type="journal article" date="2019" name="Sci. Rep.">
        <title>Draft genome of Tanacetum cinerariifolium, the natural source of mosquito coil.</title>
        <authorList>
            <person name="Yamashiro T."/>
            <person name="Shiraishi A."/>
            <person name="Satake H."/>
            <person name="Nakayama K."/>
        </authorList>
    </citation>
    <scope>NUCLEOTIDE SEQUENCE</scope>
</reference>
<gene>
    <name evidence="3" type="ORF">Tci_267133</name>
</gene>
<keyword evidence="3" id="KW-0695">RNA-directed DNA polymerase</keyword>
<dbReference type="AlphaFoldDB" id="A0A699GZP1"/>
<dbReference type="Gene3D" id="3.30.70.270">
    <property type="match status" value="2"/>
</dbReference>
<sequence length="876" mass="101081">MPFGLTNASAVFMDLMNRVCKPYLDKFLIVFIGDILIYSKNKEDHEKHLKIIMELLKNEKLYVKFSKVEAIQNWSAPTTPTEVTQCLGLPSYYQIFIEGFSLISKPLSKLTQKNKKYEWGMEEEEAFQTLKQKLCSAPILALSEGTENFIVYCDASLKGFGAVIMQREKYILDQKELNMRQRRWIKLLSDYDCKICYHPGKGNVVADTLSQKDREPLRVRSLVMTIHTNLPEKILEAQTEAMKEENVKAENLGRLLKTIFEIYSNRIRCFKGRIWLPLFGGIRDIIMYELHKSKYSIHLGSDKMYQDLKKLYWWPNMKADIATFVSKCLTAEHQKPSGLLQQPEIPEWKWEKITMDFVSRLLRTLKTTKKIVQIKNQLLTARSRQKSYADVRHKLMEFEVGDMVMLKVSPWKGVIHFGKRVIPLEEIQLDDKFHFIEEPVEIMDRELVSLHVNLGVLKEYINSSSWNSPTFYDDDDNDEYSIQVSEFLKKSPIAIAPVLPTEDPDNSLSMGDEHLNTILETKSDEVIKSSVEDLIPIPSESEGIFNNICDVPFSDKNHFDAKSDLIKSLLTRDTSIVYSPKIDSLLEEFADDIRFIKKLLYDDTSSKDDSFEDIDYVEASPSDSKLVSLEEICALDKNFSNIWTYMTMMLLRVRNHHGEDVYIRDLVDFDVTMSSPWGKTSKDNEDPSWNTSSRPRELRRQLQHWKCFGRLYLIVFVLVRNIGELTSNVMNDIPDNSTNDPLMEEIDLFLASENSIPSGIENVDYDSEGDIVFLEELLKNDSLPLLEFESFHFDLYVDPSSLRPPKKPPDDGGILTTKVVDDISNNSTRELYVHVLNDLPSQPTLCPNIDTLLPFSSKNEDKVFNPSILSSPLLSY</sequence>
<dbReference type="SUPFAM" id="SSF56672">
    <property type="entry name" value="DNA/RNA polymerases"/>
    <property type="match status" value="1"/>
</dbReference>
<dbReference type="InterPro" id="IPR050951">
    <property type="entry name" value="Retrovirus_Pol_polyprotein"/>
</dbReference>
<name>A0A699GZP1_TANCI</name>
<keyword evidence="1" id="KW-0511">Multifunctional enzyme</keyword>
<proteinExistence type="predicted"/>
<dbReference type="Pfam" id="PF17921">
    <property type="entry name" value="Integrase_H2C2"/>
    <property type="match status" value="1"/>
</dbReference>
<dbReference type="GO" id="GO:0003964">
    <property type="term" value="F:RNA-directed DNA polymerase activity"/>
    <property type="evidence" value="ECO:0007669"/>
    <property type="project" value="UniProtKB-KW"/>
</dbReference>